<reference evidence="1" key="1">
    <citation type="submission" date="2015-12" db="EMBL/GenBank/DDBJ databases">
        <authorList>
            <person name="Shamseldin A."/>
            <person name="Moawad H."/>
            <person name="Abd El-Rahim W.M."/>
            <person name="Sadowsky M.J."/>
        </authorList>
    </citation>
    <scope>NUCLEOTIDE SEQUENCE</scope>
</reference>
<dbReference type="AlphaFoldDB" id="A0A142BTW2"/>
<sequence>MEVIEERVRRIEERLANIEKHGIVVSNDTMTIIKKEVDEYKKALLRGVLQDNIMLREET</sequence>
<proteinExistence type="predicted"/>
<accession>A0A142BTW2</accession>
<name>A0A142BTW2_9BACT</name>
<evidence type="ECO:0000313" key="1">
    <source>
        <dbReference type="EMBL" id="AMP41550.1"/>
    </source>
</evidence>
<dbReference type="EMBL" id="KU221505">
    <property type="protein sequence ID" value="AMP41550.1"/>
    <property type="molecule type" value="Genomic_DNA"/>
</dbReference>
<organism evidence="1">
    <name type="scientific">uncultured Nitrospirota bacterium</name>
    <dbReference type="NCBI Taxonomy" id="170969"/>
    <lineage>
        <taxon>Bacteria</taxon>
        <taxon>Pseudomonadati</taxon>
        <taxon>Nitrospirota</taxon>
        <taxon>environmental samples</taxon>
    </lineage>
</organism>
<protein>
    <submittedName>
        <fullName evidence="1">Magnetosome protein Man1</fullName>
    </submittedName>
</protein>